<dbReference type="PANTHER" id="PTHR10695:SF46">
    <property type="entry name" value="BIFUNCTIONAL COENZYME A SYNTHASE-RELATED"/>
    <property type="match status" value="1"/>
</dbReference>
<dbReference type="Gene3D" id="3.40.50.300">
    <property type="entry name" value="P-loop containing nucleotide triphosphate hydrolases"/>
    <property type="match status" value="1"/>
</dbReference>
<evidence type="ECO:0000256" key="4">
    <source>
        <dbReference type="NCBIfam" id="TIGR00152"/>
    </source>
</evidence>
<comment type="pathway">
    <text evidence="3">Cofactor biosynthesis; coenzyme A biosynthesis; CoA from (R)-pantothenate: step 5/5.</text>
</comment>
<dbReference type="SUPFAM" id="SSF52540">
    <property type="entry name" value="P-loop containing nucleoside triphosphate hydrolases"/>
    <property type="match status" value="1"/>
</dbReference>
<comment type="function">
    <text evidence="3">Catalyzes the phosphorylation of the 3'-hydroxyl group of dephosphocoenzyme A to form coenzyme A.</text>
</comment>
<keyword evidence="3" id="KW-0173">Coenzyme A biosynthesis</keyword>
<dbReference type="RefSeq" id="WP_121254389.1">
    <property type="nucleotide sequence ID" value="NZ_RBIL01000002.1"/>
</dbReference>
<dbReference type="EC" id="2.7.1.24" evidence="3 4"/>
<dbReference type="EMBL" id="RBIL01000002">
    <property type="protein sequence ID" value="RKQ86557.1"/>
    <property type="molecule type" value="Genomic_DNA"/>
</dbReference>
<dbReference type="UniPathway" id="UPA00241">
    <property type="reaction ID" value="UER00356"/>
</dbReference>
<evidence type="ECO:0000256" key="3">
    <source>
        <dbReference type="HAMAP-Rule" id="MF_00376"/>
    </source>
</evidence>
<dbReference type="PANTHER" id="PTHR10695">
    <property type="entry name" value="DEPHOSPHO-COA KINASE-RELATED"/>
    <property type="match status" value="1"/>
</dbReference>
<accession>A0A660KXZ1</accession>
<reference evidence="5 6" key="1">
    <citation type="submission" date="2018-10" db="EMBL/GenBank/DDBJ databases">
        <title>Genomic Encyclopedia of Archaeal and Bacterial Type Strains, Phase II (KMG-II): from individual species to whole genera.</title>
        <authorList>
            <person name="Goeker M."/>
        </authorList>
    </citation>
    <scope>NUCLEOTIDE SEQUENCE [LARGE SCALE GENOMIC DNA]</scope>
    <source>
        <strain evidence="5 6">DSM 14954</strain>
    </source>
</reference>
<protein>
    <recommendedName>
        <fullName evidence="3 4">Dephospho-CoA kinase</fullName>
        <ecNumber evidence="3 4">2.7.1.24</ecNumber>
    </recommendedName>
    <alternativeName>
        <fullName evidence="3">Dephosphocoenzyme A kinase</fullName>
    </alternativeName>
</protein>
<dbReference type="GO" id="GO:0005524">
    <property type="term" value="F:ATP binding"/>
    <property type="evidence" value="ECO:0007669"/>
    <property type="project" value="UniProtKB-UniRule"/>
</dbReference>
<dbReference type="OrthoDB" id="9812943at2"/>
<name>A0A660KXZ1_9ACTN</name>
<feature type="binding site" evidence="3">
    <location>
        <begin position="15"/>
        <end position="20"/>
    </location>
    <ligand>
        <name>ATP</name>
        <dbReference type="ChEBI" id="CHEBI:30616"/>
    </ligand>
</feature>
<keyword evidence="6" id="KW-1185">Reference proteome</keyword>
<evidence type="ECO:0000313" key="5">
    <source>
        <dbReference type="EMBL" id="RKQ86557.1"/>
    </source>
</evidence>
<comment type="subcellular location">
    <subcellularLocation>
        <location evidence="3">Cytoplasm</location>
    </subcellularLocation>
</comment>
<keyword evidence="2 3" id="KW-0067">ATP-binding</keyword>
<gene>
    <name evidence="3" type="primary">coaE</name>
    <name evidence="5" type="ORF">C8N24_4570</name>
</gene>
<dbReference type="Pfam" id="PF01121">
    <property type="entry name" value="CoaE"/>
    <property type="match status" value="1"/>
</dbReference>
<comment type="caution">
    <text evidence="5">The sequence shown here is derived from an EMBL/GenBank/DDBJ whole genome shotgun (WGS) entry which is preliminary data.</text>
</comment>
<keyword evidence="3 5" id="KW-0418">Kinase</keyword>
<evidence type="ECO:0000256" key="1">
    <source>
        <dbReference type="ARBA" id="ARBA00022741"/>
    </source>
</evidence>
<dbReference type="NCBIfam" id="TIGR00152">
    <property type="entry name" value="dephospho-CoA kinase"/>
    <property type="match status" value="1"/>
</dbReference>
<dbReference type="GO" id="GO:0015937">
    <property type="term" value="P:coenzyme A biosynthetic process"/>
    <property type="evidence" value="ECO:0007669"/>
    <property type="project" value="UniProtKB-UniRule"/>
</dbReference>
<proteinExistence type="inferred from homology"/>
<dbReference type="GO" id="GO:0004140">
    <property type="term" value="F:dephospho-CoA kinase activity"/>
    <property type="evidence" value="ECO:0007669"/>
    <property type="project" value="UniProtKB-UniRule"/>
</dbReference>
<dbReference type="InterPro" id="IPR027417">
    <property type="entry name" value="P-loop_NTPase"/>
</dbReference>
<evidence type="ECO:0000256" key="2">
    <source>
        <dbReference type="ARBA" id="ARBA00022840"/>
    </source>
</evidence>
<dbReference type="InterPro" id="IPR001977">
    <property type="entry name" value="Depp_CoAkinase"/>
</dbReference>
<keyword evidence="3" id="KW-0808">Transferase</keyword>
<comment type="similarity">
    <text evidence="3">Belongs to the CoaE family.</text>
</comment>
<dbReference type="Proteomes" id="UP000278962">
    <property type="component" value="Unassembled WGS sequence"/>
</dbReference>
<evidence type="ECO:0000313" key="6">
    <source>
        <dbReference type="Proteomes" id="UP000278962"/>
    </source>
</evidence>
<sequence>MTAPPPFVGLTGGIGAGKSEALAALSRLGAATISTDQVVHDLYEDPSVRDAVVNRWGPSVVADGRVDRRAVAKFAFASDDERGWLEGLLWPLVGQRVAEWRAAPRDPAPLALVVETPLLFEAGLEGNYDATIAIVADEAVRAARAGARGHAALDERTARQLSQGEKAARATYVVENSGSLRDLEQELSGVLAKLNP</sequence>
<dbReference type="PROSITE" id="PS51219">
    <property type="entry name" value="DPCK"/>
    <property type="match status" value="1"/>
</dbReference>
<keyword evidence="1 3" id="KW-0547">Nucleotide-binding</keyword>
<comment type="catalytic activity">
    <reaction evidence="3">
        <text>3'-dephospho-CoA + ATP = ADP + CoA + H(+)</text>
        <dbReference type="Rhea" id="RHEA:18245"/>
        <dbReference type="ChEBI" id="CHEBI:15378"/>
        <dbReference type="ChEBI" id="CHEBI:30616"/>
        <dbReference type="ChEBI" id="CHEBI:57287"/>
        <dbReference type="ChEBI" id="CHEBI:57328"/>
        <dbReference type="ChEBI" id="CHEBI:456216"/>
        <dbReference type="EC" id="2.7.1.24"/>
    </reaction>
</comment>
<dbReference type="AlphaFoldDB" id="A0A660KXZ1"/>
<dbReference type="GO" id="GO:0005737">
    <property type="term" value="C:cytoplasm"/>
    <property type="evidence" value="ECO:0007669"/>
    <property type="project" value="UniProtKB-SubCell"/>
</dbReference>
<organism evidence="5 6">
    <name type="scientific">Solirubrobacter pauli</name>
    <dbReference type="NCBI Taxonomy" id="166793"/>
    <lineage>
        <taxon>Bacteria</taxon>
        <taxon>Bacillati</taxon>
        <taxon>Actinomycetota</taxon>
        <taxon>Thermoleophilia</taxon>
        <taxon>Solirubrobacterales</taxon>
        <taxon>Solirubrobacteraceae</taxon>
        <taxon>Solirubrobacter</taxon>
    </lineage>
</organism>
<dbReference type="CDD" id="cd02022">
    <property type="entry name" value="DPCK"/>
    <property type="match status" value="1"/>
</dbReference>
<keyword evidence="3" id="KW-0963">Cytoplasm</keyword>
<dbReference type="HAMAP" id="MF_00376">
    <property type="entry name" value="Dephospho_CoA_kinase"/>
    <property type="match status" value="1"/>
</dbReference>